<gene>
    <name evidence="1" type="ORF">PR003_g13092</name>
</gene>
<dbReference type="EMBL" id="QXFT01000815">
    <property type="protein sequence ID" value="KAE9335274.1"/>
    <property type="molecule type" value="Genomic_DNA"/>
</dbReference>
<reference evidence="1 2" key="1">
    <citation type="submission" date="2018-08" db="EMBL/GenBank/DDBJ databases">
        <title>Genomic investigation of the strawberry pathogen Phytophthora fragariae indicates pathogenicity is determined by transcriptional variation in three key races.</title>
        <authorList>
            <person name="Adams T.M."/>
            <person name="Armitage A.D."/>
            <person name="Sobczyk M.K."/>
            <person name="Bates H.J."/>
            <person name="Dunwell J.M."/>
            <person name="Nellist C.F."/>
            <person name="Harrison R.J."/>
        </authorList>
    </citation>
    <scope>NUCLEOTIDE SEQUENCE [LARGE SCALE GENOMIC DNA]</scope>
    <source>
        <strain evidence="1 2">SCRP333</strain>
    </source>
</reference>
<dbReference type="Proteomes" id="UP000434957">
    <property type="component" value="Unassembled WGS sequence"/>
</dbReference>
<proteinExistence type="predicted"/>
<evidence type="ECO:0000313" key="1">
    <source>
        <dbReference type="EMBL" id="KAE9335274.1"/>
    </source>
</evidence>
<keyword evidence="2" id="KW-1185">Reference proteome</keyword>
<protein>
    <submittedName>
        <fullName evidence="1">Uncharacterized protein</fullName>
    </submittedName>
</protein>
<dbReference type="AlphaFoldDB" id="A0A6A4F354"/>
<accession>A0A6A4F354</accession>
<evidence type="ECO:0000313" key="2">
    <source>
        <dbReference type="Proteomes" id="UP000434957"/>
    </source>
</evidence>
<name>A0A6A4F354_9STRA</name>
<organism evidence="1 2">
    <name type="scientific">Phytophthora rubi</name>
    <dbReference type="NCBI Taxonomy" id="129364"/>
    <lineage>
        <taxon>Eukaryota</taxon>
        <taxon>Sar</taxon>
        <taxon>Stramenopiles</taxon>
        <taxon>Oomycota</taxon>
        <taxon>Peronosporomycetes</taxon>
        <taxon>Peronosporales</taxon>
        <taxon>Peronosporaceae</taxon>
        <taxon>Phytophthora</taxon>
    </lineage>
</organism>
<comment type="caution">
    <text evidence="1">The sequence shown here is derived from an EMBL/GenBank/DDBJ whole genome shotgun (WGS) entry which is preliminary data.</text>
</comment>
<sequence>MATAKMWKKMAYHPYKPDASGCAGSPSAATMPS</sequence>